<evidence type="ECO:0000256" key="2">
    <source>
        <dbReference type="ARBA" id="ARBA00022840"/>
    </source>
</evidence>
<proteinExistence type="predicted"/>
<dbReference type="SUPFAM" id="SSF52540">
    <property type="entry name" value="P-loop containing nucleoside triphosphate hydrolases"/>
    <property type="match status" value="1"/>
</dbReference>
<dbReference type="InterPro" id="IPR025943">
    <property type="entry name" value="Sigma_54_int_dom_ATP-bd_2"/>
</dbReference>
<dbReference type="Pfam" id="PF20161">
    <property type="entry name" value="VpsR"/>
    <property type="match status" value="1"/>
</dbReference>
<dbReference type="InterPro" id="IPR027417">
    <property type="entry name" value="P-loop_NTPase"/>
</dbReference>
<dbReference type="EMBL" id="LJQC01000783">
    <property type="protein sequence ID" value="KPW93618.1"/>
    <property type="molecule type" value="Genomic_DNA"/>
</dbReference>
<dbReference type="GO" id="GO:0005524">
    <property type="term" value="F:ATP binding"/>
    <property type="evidence" value="ECO:0007669"/>
    <property type="project" value="UniProtKB-KW"/>
</dbReference>
<organism evidence="4 5">
    <name type="scientific">Pseudomonas syringae pv. coryli</name>
    <dbReference type="NCBI Taxonomy" id="317659"/>
    <lineage>
        <taxon>Bacteria</taxon>
        <taxon>Pseudomonadati</taxon>
        <taxon>Pseudomonadota</taxon>
        <taxon>Gammaproteobacteria</taxon>
        <taxon>Pseudomonadales</taxon>
        <taxon>Pseudomonadaceae</taxon>
        <taxon>Pseudomonas</taxon>
    </lineage>
</organism>
<name>A0A0P9Q774_9PSED</name>
<dbReference type="SUPFAM" id="SSF46689">
    <property type="entry name" value="Homeodomain-like"/>
    <property type="match status" value="1"/>
</dbReference>
<dbReference type="PROSITE" id="PS00676">
    <property type="entry name" value="SIGMA54_INTERACT_2"/>
    <property type="match status" value="1"/>
</dbReference>
<dbReference type="Pfam" id="PF25601">
    <property type="entry name" value="AAA_lid_14"/>
    <property type="match status" value="1"/>
</dbReference>
<comment type="caution">
    <text evidence="4">The sequence shown here is derived from an EMBL/GenBank/DDBJ whole genome shotgun (WGS) entry which is preliminary data.</text>
</comment>
<accession>A0A0P9Q774</accession>
<protein>
    <submittedName>
        <fullName evidence="4">Helix-turn-helix, Fis-type</fullName>
    </submittedName>
</protein>
<dbReference type="AlphaFoldDB" id="A0A0P9Q774"/>
<dbReference type="InterPro" id="IPR009057">
    <property type="entry name" value="Homeodomain-like_sf"/>
</dbReference>
<dbReference type="GO" id="GO:0006355">
    <property type="term" value="P:regulation of DNA-templated transcription"/>
    <property type="evidence" value="ECO:0007669"/>
    <property type="project" value="InterPro"/>
</dbReference>
<dbReference type="PROSITE" id="PS50045">
    <property type="entry name" value="SIGMA54_INTERACT_4"/>
    <property type="match status" value="1"/>
</dbReference>
<dbReference type="PATRIC" id="fig|317659.3.peg.2443"/>
<dbReference type="PANTHER" id="PTHR32071">
    <property type="entry name" value="TRANSCRIPTIONAL REGULATORY PROTEIN"/>
    <property type="match status" value="1"/>
</dbReference>
<dbReference type="Gene3D" id="1.10.10.60">
    <property type="entry name" value="Homeodomain-like"/>
    <property type="match status" value="1"/>
</dbReference>
<evidence type="ECO:0000313" key="4">
    <source>
        <dbReference type="EMBL" id="KPW93618.1"/>
    </source>
</evidence>
<dbReference type="Gene3D" id="1.10.8.60">
    <property type="match status" value="1"/>
</dbReference>
<dbReference type="Gene3D" id="3.40.50.300">
    <property type="entry name" value="P-loop containing nucleotide triphosphate hydrolases"/>
    <property type="match status" value="1"/>
</dbReference>
<keyword evidence="2" id="KW-0067">ATP-binding</keyword>
<dbReference type="Pfam" id="PF00158">
    <property type="entry name" value="Sigma54_activat"/>
    <property type="match status" value="1"/>
</dbReference>
<dbReference type="InterPro" id="IPR003593">
    <property type="entry name" value="AAA+_ATPase"/>
</dbReference>
<dbReference type="InterPro" id="IPR002078">
    <property type="entry name" value="Sigma_54_int"/>
</dbReference>
<dbReference type="CDD" id="cd00009">
    <property type="entry name" value="AAA"/>
    <property type="match status" value="1"/>
</dbReference>
<dbReference type="PANTHER" id="PTHR32071:SF120">
    <property type="entry name" value="TRANSCRIPTIONAL REGULATOR-RELATED"/>
    <property type="match status" value="1"/>
</dbReference>
<feature type="domain" description="Sigma-54 factor interaction" evidence="3">
    <location>
        <begin position="149"/>
        <end position="378"/>
    </location>
</feature>
<keyword evidence="1" id="KW-0547">Nucleotide-binding</keyword>
<dbReference type="Proteomes" id="UP000051335">
    <property type="component" value="Unassembled WGS sequence"/>
</dbReference>
<evidence type="ECO:0000259" key="3">
    <source>
        <dbReference type="PROSITE" id="PS50045"/>
    </source>
</evidence>
<evidence type="ECO:0000256" key="1">
    <source>
        <dbReference type="ARBA" id="ARBA00022741"/>
    </source>
</evidence>
<dbReference type="SMART" id="SM00382">
    <property type="entry name" value="AAA"/>
    <property type="match status" value="1"/>
</dbReference>
<sequence>MPPYAGRQGNFMHGSAPTRRLLMLDGGDDCHPLIPVLIEAGWTVQESPSGSAIISDCDVGLIHLTSDHFEHLPRLEALFVNSPVRWIAVLSASDLRREKIGDFVCRWFFDFHTLPFDAGRLYASLDRAFIAGRPPVQGSPSPFSAEPELLGDSRPVRELRRLLSKLAPTDSPVLIRGERGTGKELIARSLHAQSLRRDKPFIVVDCAAPDGQSIHTVLFGHEDGAFDDAQERRVGLLEAADGGTLLLDEVGELPLDTQASLLRFLEDRQIERADGGEPIAVDVRVLAATREDLETAVRKKRFREDLYYQLNVLQVGVAPLRERHGDLALLANHFAHVYSQETGRRARSFSQDALVALGKHDWPGNVRELAGRVRRGLVLAEGRQIEAANLGLLGEEDSIGNMGTLEDYKSRAERQALCDVLTRHSDNLSVAARVLGISRPTFYRLLHKHQIR</sequence>
<evidence type="ECO:0000313" key="5">
    <source>
        <dbReference type="Proteomes" id="UP000051335"/>
    </source>
</evidence>
<gene>
    <name evidence="4" type="ORF">ALO75_04526</name>
</gene>
<dbReference type="InterPro" id="IPR058031">
    <property type="entry name" value="AAA_lid_NorR"/>
</dbReference>
<dbReference type="FunFam" id="3.40.50.300:FF:000006">
    <property type="entry name" value="DNA-binding transcriptional regulator NtrC"/>
    <property type="match status" value="1"/>
</dbReference>
<dbReference type="InterPro" id="IPR045343">
    <property type="entry name" value="VpsR"/>
</dbReference>
<keyword evidence="5" id="KW-1185">Reference proteome</keyword>
<reference evidence="4 5" key="1">
    <citation type="submission" date="2015-09" db="EMBL/GenBank/DDBJ databases">
        <title>Genome announcement of multiple Pseudomonas syringae strains.</title>
        <authorList>
            <person name="Thakur S."/>
            <person name="Wang P.W."/>
            <person name="Gong Y."/>
            <person name="Weir B.S."/>
            <person name="Guttman D.S."/>
        </authorList>
    </citation>
    <scope>NUCLEOTIDE SEQUENCE [LARGE SCALE GENOMIC DNA]</scope>
    <source>
        <strain evidence="4 5">ICMP17001</strain>
    </source>
</reference>